<evidence type="ECO:0000256" key="6">
    <source>
        <dbReference type="ARBA" id="ARBA00022801"/>
    </source>
</evidence>
<dbReference type="GO" id="GO:0045087">
    <property type="term" value="P:innate immune response"/>
    <property type="evidence" value="ECO:0007669"/>
    <property type="project" value="TreeGrafter"/>
</dbReference>
<reference evidence="9" key="2">
    <citation type="submission" date="2025-08" db="UniProtKB">
        <authorList>
            <consortium name="Ensembl"/>
        </authorList>
    </citation>
    <scope>IDENTIFICATION</scope>
</reference>
<dbReference type="GO" id="GO:0004519">
    <property type="term" value="F:endonuclease activity"/>
    <property type="evidence" value="ECO:0007669"/>
    <property type="project" value="UniProtKB-KW"/>
</dbReference>
<dbReference type="Proteomes" id="UP000472268">
    <property type="component" value="Chromosome 9"/>
</dbReference>
<dbReference type="AlphaFoldDB" id="A0A673TRX5"/>
<dbReference type="PANTHER" id="PTHR11437:SF31">
    <property type="entry name" value="RIBONUCLEASE 7"/>
    <property type="match status" value="1"/>
</dbReference>
<reference evidence="9 10" key="1">
    <citation type="submission" date="2019-05" db="EMBL/GenBank/DDBJ databases">
        <title>A Chromosome-scale Meerkat (S. suricatta) Genome Assembly.</title>
        <authorList>
            <person name="Dudchenko O."/>
            <person name="Lieberman Aiden E."/>
            <person name="Tung J."/>
            <person name="Barreiro L.B."/>
            <person name="Clutton-Brock T.H."/>
        </authorList>
    </citation>
    <scope>NUCLEOTIDE SEQUENCE [LARGE SCALE GENOMIC DNA]</scope>
</reference>
<evidence type="ECO:0000313" key="10">
    <source>
        <dbReference type="Proteomes" id="UP000472268"/>
    </source>
</evidence>
<name>A0A673TRX5_SURSU</name>
<dbReference type="FunFam" id="3.10.130.10:FF:000001">
    <property type="entry name" value="Ribonuclease pancreatic"/>
    <property type="match status" value="1"/>
</dbReference>
<feature type="domain" description="Ribonuclease A-domain" evidence="8">
    <location>
        <begin position="32"/>
        <end position="156"/>
    </location>
</feature>
<keyword evidence="7" id="KW-0732">Signal</keyword>
<dbReference type="CDD" id="cd06265">
    <property type="entry name" value="RNase_A_canonical"/>
    <property type="match status" value="1"/>
</dbReference>
<dbReference type="Ensembl" id="ENSSSUT00005013483.1">
    <property type="protein sequence ID" value="ENSSSUP00005011776.1"/>
    <property type="gene ID" value="ENSSSUG00005007570.1"/>
</dbReference>
<organism evidence="9 10">
    <name type="scientific">Suricata suricatta</name>
    <name type="common">Meerkat</name>
    <dbReference type="NCBI Taxonomy" id="37032"/>
    <lineage>
        <taxon>Eukaryota</taxon>
        <taxon>Metazoa</taxon>
        <taxon>Chordata</taxon>
        <taxon>Craniata</taxon>
        <taxon>Vertebrata</taxon>
        <taxon>Euteleostomi</taxon>
        <taxon>Mammalia</taxon>
        <taxon>Eutheria</taxon>
        <taxon>Laurasiatheria</taxon>
        <taxon>Carnivora</taxon>
        <taxon>Feliformia</taxon>
        <taxon>Herpestidae</taxon>
        <taxon>Suricata</taxon>
    </lineage>
</organism>
<dbReference type="PRINTS" id="PR00794">
    <property type="entry name" value="RIBONUCLEASE"/>
</dbReference>
<dbReference type="Gene3D" id="3.10.130.10">
    <property type="entry name" value="Ribonuclease A-like domain"/>
    <property type="match status" value="1"/>
</dbReference>
<dbReference type="GO" id="GO:0050832">
    <property type="term" value="P:defense response to fungus"/>
    <property type="evidence" value="ECO:0007669"/>
    <property type="project" value="TreeGrafter"/>
</dbReference>
<keyword evidence="4 7" id="KW-0540">Nuclease</keyword>
<evidence type="ECO:0000256" key="4">
    <source>
        <dbReference type="ARBA" id="ARBA00022722"/>
    </source>
</evidence>
<evidence type="ECO:0000256" key="5">
    <source>
        <dbReference type="ARBA" id="ARBA00022759"/>
    </source>
</evidence>
<dbReference type="InterPro" id="IPR001427">
    <property type="entry name" value="RNaseA"/>
</dbReference>
<comment type="similarity">
    <text evidence="2 7">Belongs to the pancreatic ribonuclease family.</text>
</comment>
<dbReference type="SUPFAM" id="SSF54076">
    <property type="entry name" value="RNase A-like"/>
    <property type="match status" value="1"/>
</dbReference>
<dbReference type="GO" id="GO:0016787">
    <property type="term" value="F:hydrolase activity"/>
    <property type="evidence" value="ECO:0007669"/>
    <property type="project" value="UniProtKB-KW"/>
</dbReference>
<dbReference type="GO" id="GO:0050829">
    <property type="term" value="P:defense response to Gram-negative bacterium"/>
    <property type="evidence" value="ECO:0007669"/>
    <property type="project" value="TreeGrafter"/>
</dbReference>
<evidence type="ECO:0000259" key="8">
    <source>
        <dbReference type="SMART" id="SM00092"/>
    </source>
</evidence>
<comment type="subcellular location">
    <subcellularLocation>
        <location evidence="1">Secreted</location>
    </subcellularLocation>
</comment>
<dbReference type="Pfam" id="PF00074">
    <property type="entry name" value="RnaseA"/>
    <property type="match status" value="1"/>
</dbReference>
<evidence type="ECO:0000256" key="2">
    <source>
        <dbReference type="ARBA" id="ARBA00005600"/>
    </source>
</evidence>
<reference evidence="9" key="3">
    <citation type="submission" date="2025-09" db="UniProtKB">
        <authorList>
            <consortium name="Ensembl"/>
        </authorList>
    </citation>
    <scope>IDENTIFICATION</scope>
</reference>
<dbReference type="PROSITE" id="PS00127">
    <property type="entry name" value="RNASE_PANCREATIC"/>
    <property type="match status" value="1"/>
</dbReference>
<dbReference type="GO" id="GO:0005615">
    <property type="term" value="C:extracellular space"/>
    <property type="evidence" value="ECO:0007669"/>
    <property type="project" value="TreeGrafter"/>
</dbReference>
<evidence type="ECO:0000313" key="9">
    <source>
        <dbReference type="Ensembl" id="ENSSSUP00005011776.1"/>
    </source>
</evidence>
<keyword evidence="5 7" id="KW-0255">Endonuclease</keyword>
<dbReference type="GO" id="GO:0003676">
    <property type="term" value="F:nucleic acid binding"/>
    <property type="evidence" value="ECO:0007669"/>
    <property type="project" value="InterPro"/>
</dbReference>
<protein>
    <recommendedName>
        <fullName evidence="8">Ribonuclease A-domain domain-containing protein</fullName>
    </recommendedName>
</protein>
<dbReference type="GO" id="GO:0050830">
    <property type="term" value="P:defense response to Gram-positive bacterium"/>
    <property type="evidence" value="ECO:0007669"/>
    <property type="project" value="TreeGrafter"/>
</dbReference>
<keyword evidence="3" id="KW-0964">Secreted</keyword>
<dbReference type="PANTHER" id="PTHR11437">
    <property type="entry name" value="RIBONUCLEASE"/>
    <property type="match status" value="1"/>
</dbReference>
<keyword evidence="10" id="KW-1185">Reference proteome</keyword>
<proteinExistence type="inferred from homology"/>
<dbReference type="SMART" id="SM00092">
    <property type="entry name" value="RNAse_Pc"/>
    <property type="match status" value="1"/>
</dbReference>
<dbReference type="InterPro" id="IPR023411">
    <property type="entry name" value="RNaseA_AS"/>
</dbReference>
<sequence>MAAARGGFHPLLLFLLLGLWLAEVPVSAKPSNMTAAQWFETQHVQPKPQGCNTAMGNVNKYTKHCKDFNTFLHVSFSSVAATCQTPAIACKNGRKNCHKSRKPVSLSTCKLTSKKYPNCKYKEKKAVVSYIVACDPRQPGDSGKFKLVPVHMELVG</sequence>
<evidence type="ECO:0000256" key="1">
    <source>
        <dbReference type="ARBA" id="ARBA00004613"/>
    </source>
</evidence>
<feature type="chain" id="PRO_5025719593" description="Ribonuclease A-domain domain-containing protein" evidence="7">
    <location>
        <begin position="29"/>
        <end position="156"/>
    </location>
</feature>
<dbReference type="InterPro" id="IPR023412">
    <property type="entry name" value="RNaseA_domain"/>
</dbReference>
<evidence type="ECO:0000256" key="7">
    <source>
        <dbReference type="RuleBase" id="RU000651"/>
    </source>
</evidence>
<gene>
    <name evidence="9" type="primary">LOC115300820</name>
</gene>
<accession>A0A673TRX5</accession>
<dbReference type="InterPro" id="IPR036816">
    <property type="entry name" value="RNaseA-like_dom_sf"/>
</dbReference>
<dbReference type="OMA" id="RAGCCPL"/>
<keyword evidence="6 7" id="KW-0378">Hydrolase</keyword>
<evidence type="ECO:0000256" key="3">
    <source>
        <dbReference type="ARBA" id="ARBA00022525"/>
    </source>
</evidence>
<dbReference type="GO" id="GO:0004540">
    <property type="term" value="F:RNA nuclease activity"/>
    <property type="evidence" value="ECO:0007669"/>
    <property type="project" value="UniProtKB-ARBA"/>
</dbReference>
<feature type="signal peptide" evidence="7">
    <location>
        <begin position="1"/>
        <end position="28"/>
    </location>
</feature>